<sequence>MVLRRGEFSEPCLTPAGIPGARLPVGGLDCEVTAQAVALIIAQGHGTCGHSAVSLSLSFPSTHQSTRTKPGSKRLTGQDRVADLVSICSDEGGSRRDRWFPDIATCA</sequence>
<comment type="caution">
    <text evidence="1">The sequence shown here is derived from an EMBL/GenBank/DDBJ whole genome shotgun (WGS) entry which is preliminary data.</text>
</comment>
<evidence type="ECO:0000313" key="1">
    <source>
        <dbReference type="EMBL" id="GCC20729.1"/>
    </source>
</evidence>
<organism evidence="1 2">
    <name type="scientific">Chiloscyllium punctatum</name>
    <name type="common">Brownbanded bambooshark</name>
    <name type="synonym">Hemiscyllium punctatum</name>
    <dbReference type="NCBI Taxonomy" id="137246"/>
    <lineage>
        <taxon>Eukaryota</taxon>
        <taxon>Metazoa</taxon>
        <taxon>Chordata</taxon>
        <taxon>Craniata</taxon>
        <taxon>Vertebrata</taxon>
        <taxon>Chondrichthyes</taxon>
        <taxon>Elasmobranchii</taxon>
        <taxon>Galeomorphii</taxon>
        <taxon>Galeoidea</taxon>
        <taxon>Orectolobiformes</taxon>
        <taxon>Hemiscylliidae</taxon>
        <taxon>Chiloscyllium</taxon>
    </lineage>
</organism>
<accession>A0A401RRG8</accession>
<gene>
    <name evidence="1" type="ORF">chiPu_0019296</name>
</gene>
<dbReference type="EMBL" id="BEZZ01001917">
    <property type="protein sequence ID" value="GCC20729.1"/>
    <property type="molecule type" value="Genomic_DNA"/>
</dbReference>
<keyword evidence="2" id="KW-1185">Reference proteome</keyword>
<name>A0A401RRG8_CHIPU</name>
<evidence type="ECO:0000313" key="2">
    <source>
        <dbReference type="Proteomes" id="UP000287033"/>
    </source>
</evidence>
<dbReference type="AlphaFoldDB" id="A0A401RRG8"/>
<dbReference type="Proteomes" id="UP000287033">
    <property type="component" value="Unassembled WGS sequence"/>
</dbReference>
<reference evidence="1 2" key="1">
    <citation type="journal article" date="2018" name="Nat. Ecol. Evol.">
        <title>Shark genomes provide insights into elasmobranch evolution and the origin of vertebrates.</title>
        <authorList>
            <person name="Hara Y"/>
            <person name="Yamaguchi K"/>
            <person name="Onimaru K"/>
            <person name="Kadota M"/>
            <person name="Koyanagi M"/>
            <person name="Keeley SD"/>
            <person name="Tatsumi K"/>
            <person name="Tanaka K"/>
            <person name="Motone F"/>
            <person name="Kageyama Y"/>
            <person name="Nozu R"/>
            <person name="Adachi N"/>
            <person name="Nishimura O"/>
            <person name="Nakagawa R"/>
            <person name="Tanegashima C"/>
            <person name="Kiyatake I"/>
            <person name="Matsumoto R"/>
            <person name="Murakumo K"/>
            <person name="Nishida K"/>
            <person name="Terakita A"/>
            <person name="Kuratani S"/>
            <person name="Sato K"/>
            <person name="Hyodo S Kuraku.S."/>
        </authorList>
    </citation>
    <scope>NUCLEOTIDE SEQUENCE [LARGE SCALE GENOMIC DNA]</scope>
</reference>
<proteinExistence type="predicted"/>
<protein>
    <submittedName>
        <fullName evidence="1">Uncharacterized protein</fullName>
    </submittedName>
</protein>